<keyword evidence="8" id="KW-0408">Iron</keyword>
<keyword evidence="9" id="KW-0406">Ion transport</keyword>
<evidence type="ECO:0000256" key="4">
    <source>
        <dbReference type="ARBA" id="ARBA00022452"/>
    </source>
</evidence>
<keyword evidence="7 16" id="KW-0732">Signal</keyword>
<dbReference type="RefSeq" id="WP_080916581.1">
    <property type="nucleotide sequence ID" value="NZ_CP020472.1"/>
</dbReference>
<evidence type="ECO:0000259" key="17">
    <source>
        <dbReference type="Pfam" id="PF00593"/>
    </source>
</evidence>
<keyword evidence="4 14" id="KW-1134">Transmembrane beta strand</keyword>
<keyword evidence="6 14" id="KW-0812">Transmembrane</keyword>
<organism evidence="19 20">
    <name type="scientific">Shewanella japonica</name>
    <dbReference type="NCBI Taxonomy" id="93973"/>
    <lineage>
        <taxon>Bacteria</taxon>
        <taxon>Pseudomonadati</taxon>
        <taxon>Pseudomonadota</taxon>
        <taxon>Gammaproteobacteria</taxon>
        <taxon>Alteromonadales</taxon>
        <taxon>Shewanellaceae</taxon>
        <taxon>Shewanella</taxon>
    </lineage>
</organism>
<evidence type="ECO:0000256" key="9">
    <source>
        <dbReference type="ARBA" id="ARBA00023065"/>
    </source>
</evidence>
<dbReference type="PANTHER" id="PTHR32552">
    <property type="entry name" value="FERRICHROME IRON RECEPTOR-RELATED"/>
    <property type="match status" value="1"/>
</dbReference>
<protein>
    <submittedName>
        <fullName evidence="19">Ligand-gated channel</fullName>
    </submittedName>
</protein>
<dbReference type="InterPro" id="IPR000531">
    <property type="entry name" value="Beta-barrel_TonB"/>
</dbReference>
<gene>
    <name evidence="19" type="ORF">SJ2017_3367</name>
</gene>
<name>A0ABM6JPX3_9GAMM</name>
<evidence type="ECO:0000313" key="20">
    <source>
        <dbReference type="Proteomes" id="UP000191820"/>
    </source>
</evidence>
<dbReference type="PANTHER" id="PTHR32552:SF68">
    <property type="entry name" value="FERRICHROME OUTER MEMBRANE TRANSPORTER_PHAGE RECEPTOR"/>
    <property type="match status" value="1"/>
</dbReference>
<dbReference type="Gene3D" id="2.40.170.20">
    <property type="entry name" value="TonB-dependent receptor, beta-barrel domain"/>
    <property type="match status" value="1"/>
</dbReference>
<evidence type="ECO:0000313" key="19">
    <source>
        <dbReference type="EMBL" id="ARD23618.1"/>
    </source>
</evidence>
<keyword evidence="3 14" id="KW-0813">Transport</keyword>
<evidence type="ECO:0000256" key="10">
    <source>
        <dbReference type="ARBA" id="ARBA00023077"/>
    </source>
</evidence>
<dbReference type="Pfam" id="PF00593">
    <property type="entry name" value="TonB_dep_Rec_b-barrel"/>
    <property type="match status" value="1"/>
</dbReference>
<keyword evidence="11 14" id="KW-0472">Membrane</keyword>
<dbReference type="Proteomes" id="UP000191820">
    <property type="component" value="Chromosome"/>
</dbReference>
<dbReference type="InterPro" id="IPR010105">
    <property type="entry name" value="TonB_sidphr_rcpt"/>
</dbReference>
<feature type="domain" description="TonB-dependent receptor plug" evidence="18">
    <location>
        <begin position="52"/>
        <end position="151"/>
    </location>
</feature>
<reference evidence="19 20" key="1">
    <citation type="submission" date="2017-03" db="EMBL/GenBank/DDBJ databases">
        <title>Genome sequencing of Shewanella japonica KCTC 22435.</title>
        <authorList>
            <person name="Kim K.M."/>
        </authorList>
    </citation>
    <scope>NUCLEOTIDE SEQUENCE [LARGE SCALE GENOMIC DNA]</scope>
    <source>
        <strain evidence="19 20">KCTC 22435</strain>
    </source>
</reference>
<comment type="subcellular location">
    <subcellularLocation>
        <location evidence="1 14">Cell outer membrane</location>
        <topology evidence="1 14">Multi-pass membrane protein</topology>
    </subcellularLocation>
</comment>
<keyword evidence="12" id="KW-0675">Receptor</keyword>
<dbReference type="Pfam" id="PF07715">
    <property type="entry name" value="Plug"/>
    <property type="match status" value="1"/>
</dbReference>
<evidence type="ECO:0000256" key="5">
    <source>
        <dbReference type="ARBA" id="ARBA00022496"/>
    </source>
</evidence>
<dbReference type="CDD" id="cd01347">
    <property type="entry name" value="ligand_gated_channel"/>
    <property type="match status" value="1"/>
</dbReference>
<dbReference type="InterPro" id="IPR039426">
    <property type="entry name" value="TonB-dep_rcpt-like"/>
</dbReference>
<evidence type="ECO:0000256" key="7">
    <source>
        <dbReference type="ARBA" id="ARBA00022729"/>
    </source>
</evidence>
<dbReference type="InterPro" id="IPR036942">
    <property type="entry name" value="Beta-barrel_TonB_sf"/>
</dbReference>
<evidence type="ECO:0000256" key="1">
    <source>
        <dbReference type="ARBA" id="ARBA00004571"/>
    </source>
</evidence>
<evidence type="ECO:0000256" key="3">
    <source>
        <dbReference type="ARBA" id="ARBA00022448"/>
    </source>
</evidence>
<feature type="domain" description="TonB-dependent receptor-like beta-barrel" evidence="17">
    <location>
        <begin position="224"/>
        <end position="670"/>
    </location>
</feature>
<evidence type="ECO:0000256" key="15">
    <source>
        <dbReference type="RuleBase" id="RU003357"/>
    </source>
</evidence>
<keyword evidence="10 15" id="KW-0798">TonB box</keyword>
<evidence type="ECO:0000256" key="11">
    <source>
        <dbReference type="ARBA" id="ARBA00023136"/>
    </source>
</evidence>
<evidence type="ECO:0000259" key="18">
    <source>
        <dbReference type="Pfam" id="PF07715"/>
    </source>
</evidence>
<dbReference type="NCBIfam" id="TIGR01783">
    <property type="entry name" value="TonB-siderophor"/>
    <property type="match status" value="1"/>
</dbReference>
<evidence type="ECO:0000256" key="6">
    <source>
        <dbReference type="ARBA" id="ARBA00022692"/>
    </source>
</evidence>
<accession>A0ABM6JPX3</accession>
<comment type="similarity">
    <text evidence="2 14 15">Belongs to the TonB-dependent receptor family.</text>
</comment>
<dbReference type="PROSITE" id="PS52016">
    <property type="entry name" value="TONB_DEPENDENT_REC_3"/>
    <property type="match status" value="1"/>
</dbReference>
<feature type="signal peptide" evidence="16">
    <location>
        <begin position="1"/>
        <end position="28"/>
    </location>
</feature>
<evidence type="ECO:0000256" key="14">
    <source>
        <dbReference type="PROSITE-ProRule" id="PRU01360"/>
    </source>
</evidence>
<evidence type="ECO:0000256" key="8">
    <source>
        <dbReference type="ARBA" id="ARBA00023004"/>
    </source>
</evidence>
<keyword evidence="20" id="KW-1185">Reference proteome</keyword>
<keyword evidence="5" id="KW-0410">Iron transport</keyword>
<dbReference type="InterPro" id="IPR037066">
    <property type="entry name" value="Plug_dom_sf"/>
</dbReference>
<evidence type="ECO:0000256" key="13">
    <source>
        <dbReference type="ARBA" id="ARBA00023237"/>
    </source>
</evidence>
<dbReference type="InterPro" id="IPR012910">
    <property type="entry name" value="Plug_dom"/>
</dbReference>
<feature type="chain" id="PRO_5047040878" evidence="16">
    <location>
        <begin position="29"/>
        <end position="699"/>
    </location>
</feature>
<dbReference type="SUPFAM" id="SSF56935">
    <property type="entry name" value="Porins"/>
    <property type="match status" value="1"/>
</dbReference>
<dbReference type="Gene3D" id="2.170.130.10">
    <property type="entry name" value="TonB-dependent receptor, plug domain"/>
    <property type="match status" value="1"/>
</dbReference>
<evidence type="ECO:0000256" key="2">
    <source>
        <dbReference type="ARBA" id="ARBA00009810"/>
    </source>
</evidence>
<proteinExistence type="inferred from homology"/>
<keyword evidence="13 14" id="KW-0998">Cell outer membrane</keyword>
<evidence type="ECO:0000256" key="12">
    <source>
        <dbReference type="ARBA" id="ARBA00023170"/>
    </source>
</evidence>
<dbReference type="EMBL" id="CP020472">
    <property type="protein sequence ID" value="ARD23618.1"/>
    <property type="molecule type" value="Genomic_DNA"/>
</dbReference>
<sequence>MLPVKAEKLSPVYLALSLALFSSNSAYAEQDLPEMEKIQVTASALKIRTPMAETPVSVSVVERDDLEIRNVNKLDESFRYTSGVLSSPYGADNDTDWLTVRGFEAATYLDGSRLFKDGFYVWMLEPYGLEQVEILKGPASILYGEAPPGGVVNAVQKKPKLEPAGEVDVQIGNKDTARVAFDVSDEISDDKRFRVVGKFSQADGELNDTENTRYYIAPSLEMDLSEDTTLTLLASAIHDDGTPTNGFFPAIGTQVDDTRGEIDPTTNFGEPDYDVSRRTQVTAGFQLEHIINDTWDFEQNFNYAYNDLLLNSTYIMSTPYWGDPSGDTYARGVTYREGTLQSITLDNRFIGNWSGDRTEQTLLLGLDVQSHQNEGKELDNYAYDIIDPFNFTPGNSDPLDTSDALERRIDKNQLSAYGQYQLVLDDRWIGIVGGRYDYVDTQNEDLTNNKQYDRVDNEFSFNAGLMYRSDFGVTPYVSYAESFEVISTVDQITGELYKPLEGKQTEVGFKYTPDYMDGYFNLAWYNLKQTNALVSTSAQDPDGNWLFGATQTGEMVSQGIEFEAVVQVTDELKVNTSYTYTDSHIDNNDDTGEKRSPMIPRHQASVYLDYQMLPQVRVATGVRYVGSSYDSEDSTVTTETIKVPAYWIWDASLQYDINTSWRAQLTVNNVLDDEYISACNWYCYYGESRSIVGSIKYMW</sequence>
<evidence type="ECO:0000256" key="16">
    <source>
        <dbReference type="SAM" id="SignalP"/>
    </source>
</evidence>